<name>A0A0W0FIU9_MONRR</name>
<sequence length="727" mass="83070">MLLTSSLGVRKLLSHSEHRPQLRRARRMVFTTISVVCSTFLLLWISGNKLYVYPKSFLFWRGGKIIGSPPDYSKIYAWEDALPQHNLDLPWPEGRTGRYVKFSNEITRLGWNNVLNEVLMNTFLAHESNRAYVFQDYHWKPDYHNWLIPPVTISRRRRYPRTPLNALISGPSAGGPWEPHDPAPRSVSERYWEIVCPVHERKIIHTRDVKPFIPKPSPESIAKSPYREAGGPIGRNQQENWDSPWGDVIFEYWKELLSNSKERCIEIIPTPLDEDPYPQTFDVRMFATYKGLPLWEPFSKSAASRLLSASPLVRSGADRNLYLFQSRARDGSSQVQLDHSNNTRDPLASTLAIHFRLGDYADACINLLGAYNLTFYSWNLLPTFSQDMFIPPPGGIPKANNPGELEYGRNTEDNIAIYLKRCLPSPEAIANKVKEVKDSWAHVNKNQSLHTLYILTNSSPSQLKPLRDAFEQQGWSNIVTSRDLELDEFQTDVSGAVDSEIARRAAGFIGNGWSSFTSNIGFTGIRGRSVYMMSVRETLMSLTLSHGYLPFHIIKVGVKERNKGSQQRLIADSLEEDDSTHLTRQFSLSLFFRGRKVEDDDKSTASISRSVIVRYMALTAVAELEEGEEFDDCKQFFTAHVDRARGQCRRGVVDSVHDRLDTTFEMVECYFSKARTAGNNEHGTSKSRNIDWTQKACSGLQRSLRNIRHKRTTEDSRQSRNYIITSV</sequence>
<organism evidence="2 3">
    <name type="scientific">Moniliophthora roreri</name>
    <name type="common">Frosty pod rot fungus</name>
    <name type="synonym">Monilia roreri</name>
    <dbReference type="NCBI Taxonomy" id="221103"/>
    <lineage>
        <taxon>Eukaryota</taxon>
        <taxon>Fungi</taxon>
        <taxon>Dikarya</taxon>
        <taxon>Basidiomycota</taxon>
        <taxon>Agaricomycotina</taxon>
        <taxon>Agaricomycetes</taxon>
        <taxon>Agaricomycetidae</taxon>
        <taxon>Agaricales</taxon>
        <taxon>Marasmiineae</taxon>
        <taxon>Marasmiaceae</taxon>
        <taxon>Moniliophthora</taxon>
    </lineage>
</organism>
<comment type="caution">
    <text evidence="2">The sequence shown here is derived from an EMBL/GenBank/DDBJ whole genome shotgun (WGS) entry which is preliminary data.</text>
</comment>
<proteinExistence type="predicted"/>
<dbReference type="AlphaFoldDB" id="A0A0W0FIU9"/>
<gene>
    <name evidence="2" type="ORF">WG66_11328</name>
</gene>
<evidence type="ECO:0000313" key="3">
    <source>
        <dbReference type="Proteomes" id="UP000054988"/>
    </source>
</evidence>
<evidence type="ECO:0000256" key="1">
    <source>
        <dbReference type="SAM" id="Phobius"/>
    </source>
</evidence>
<keyword evidence="1" id="KW-0812">Transmembrane</keyword>
<dbReference type="Proteomes" id="UP000054988">
    <property type="component" value="Unassembled WGS sequence"/>
</dbReference>
<reference evidence="2 3" key="1">
    <citation type="submission" date="2015-12" db="EMBL/GenBank/DDBJ databases">
        <title>Draft genome sequence of Moniliophthora roreri, the causal agent of frosty pod rot of cacao.</title>
        <authorList>
            <person name="Aime M.C."/>
            <person name="Diaz-Valderrama J.R."/>
            <person name="Kijpornyongpan T."/>
            <person name="Phillips-Mora W."/>
        </authorList>
    </citation>
    <scope>NUCLEOTIDE SEQUENCE [LARGE SCALE GENOMIC DNA]</scope>
    <source>
        <strain evidence="2 3">MCA 2952</strain>
    </source>
</reference>
<protein>
    <submittedName>
        <fullName evidence="2">Uncharacterized protein</fullName>
    </submittedName>
</protein>
<dbReference type="EMBL" id="LATX01001926">
    <property type="protein sequence ID" value="KTB36098.1"/>
    <property type="molecule type" value="Genomic_DNA"/>
</dbReference>
<keyword evidence="1" id="KW-1133">Transmembrane helix</keyword>
<evidence type="ECO:0000313" key="2">
    <source>
        <dbReference type="EMBL" id="KTB36098.1"/>
    </source>
</evidence>
<accession>A0A0W0FIU9</accession>
<dbReference type="eggNOG" id="ENOG502SK33">
    <property type="taxonomic scope" value="Eukaryota"/>
</dbReference>
<feature type="transmembrane region" description="Helical" evidence="1">
    <location>
        <begin position="28"/>
        <end position="47"/>
    </location>
</feature>
<keyword evidence="1" id="KW-0472">Membrane</keyword>
<dbReference type="CDD" id="cd11296">
    <property type="entry name" value="O-FucT_like"/>
    <property type="match status" value="1"/>
</dbReference>
<dbReference type="Gene3D" id="3.40.50.11350">
    <property type="match status" value="1"/>
</dbReference>